<name>A0A120I0G0_9MICO</name>
<feature type="transmembrane region" description="Helical" evidence="1">
    <location>
        <begin position="71"/>
        <end position="93"/>
    </location>
</feature>
<keyword evidence="2" id="KW-0255">Endonuclease</keyword>
<dbReference type="GO" id="GO:0004519">
    <property type="term" value="F:endonuclease activity"/>
    <property type="evidence" value="ECO:0007669"/>
    <property type="project" value="UniProtKB-KW"/>
</dbReference>
<keyword evidence="2" id="KW-0540">Nuclease</keyword>
<keyword evidence="1" id="KW-1133">Transmembrane helix</keyword>
<keyword evidence="2" id="KW-0378">Hydrolase</keyword>
<gene>
    <name evidence="2" type="ORF">AWU67_06765</name>
</gene>
<protein>
    <submittedName>
        <fullName evidence="2">DNA/RNA endonuclease G</fullName>
    </submittedName>
</protein>
<evidence type="ECO:0000313" key="2">
    <source>
        <dbReference type="EMBL" id="AMB58610.1"/>
    </source>
</evidence>
<feature type="transmembrane region" description="Helical" evidence="1">
    <location>
        <begin position="20"/>
        <end position="38"/>
    </location>
</feature>
<dbReference type="KEGG" id="mvd:AWU67_06765"/>
<dbReference type="Proteomes" id="UP000058305">
    <property type="component" value="Chromosome"/>
</dbReference>
<keyword evidence="1" id="KW-0812">Transmembrane</keyword>
<dbReference type="AlphaFoldDB" id="A0A120I0G0"/>
<keyword evidence="3" id="KW-1185">Reference proteome</keyword>
<keyword evidence="1" id="KW-0472">Membrane</keyword>
<dbReference type="OrthoDB" id="5126451at2"/>
<accession>A0A120I0G0</accession>
<organism evidence="2 3">
    <name type="scientific">Microterricola viridarii</name>
    <dbReference type="NCBI Taxonomy" id="412690"/>
    <lineage>
        <taxon>Bacteria</taxon>
        <taxon>Bacillati</taxon>
        <taxon>Actinomycetota</taxon>
        <taxon>Actinomycetes</taxon>
        <taxon>Micrococcales</taxon>
        <taxon>Microbacteriaceae</taxon>
        <taxon>Microterricola</taxon>
    </lineage>
</organism>
<proteinExistence type="predicted"/>
<reference evidence="2 3" key="1">
    <citation type="journal article" date="2016" name="J. Biotechnol.">
        <title>First complete genome sequence of a species in the genus Microterricola, an extremophilic cold active enzyme producing bacterial strain ERGS5:02 isolated from Sikkim Himalaya.</title>
        <authorList>
            <person name="Himanshu"/>
            <person name="Swarnkar M.K."/>
            <person name="Singh D."/>
            <person name="Kumar R."/>
        </authorList>
    </citation>
    <scope>NUCLEOTIDE SEQUENCE [LARGE SCALE GENOMIC DNA]</scope>
    <source>
        <strain evidence="2 3">ERGS5:02</strain>
    </source>
</reference>
<sequence length="194" mass="20867">MTPPVFRRILRRESHSPRTVAMVVAVTLLLLSLAYIGTELVLDLVSRPALLLEPAAAAQWIVGLPTAQPGWVIGIGGAAMAILGFVFVFLALTPGRLPKHQMRCGERAVLVDNGVIAASLAQHISDETGVARDDITVGVAHRTVDVTIRPAFGVPMDRDPVQALVRAELDNYQLIPSVKTKVRVARPKESELGT</sequence>
<reference evidence="3" key="2">
    <citation type="submission" date="2016-01" db="EMBL/GenBank/DDBJ databases">
        <title>First complete genome sequence of a species in the genus Microterricola, an extremophilic cold active enzyme producing strain ERGS5:02 isolated from Sikkim Himalaya.</title>
        <authorList>
            <person name="Kumar R."/>
            <person name="Singh D."/>
            <person name="Swarnkar M.K."/>
        </authorList>
    </citation>
    <scope>NUCLEOTIDE SEQUENCE [LARGE SCALE GENOMIC DNA]</scope>
    <source>
        <strain evidence="3">ERGS5:02</strain>
    </source>
</reference>
<dbReference type="RefSeq" id="WP_067227299.1">
    <property type="nucleotide sequence ID" value="NZ_CP014145.1"/>
</dbReference>
<evidence type="ECO:0000256" key="1">
    <source>
        <dbReference type="SAM" id="Phobius"/>
    </source>
</evidence>
<evidence type="ECO:0000313" key="3">
    <source>
        <dbReference type="Proteomes" id="UP000058305"/>
    </source>
</evidence>
<dbReference type="EMBL" id="CP014145">
    <property type="protein sequence ID" value="AMB58610.1"/>
    <property type="molecule type" value="Genomic_DNA"/>
</dbReference>